<dbReference type="Proteomes" id="UP000225548">
    <property type="component" value="Unassembled WGS sequence"/>
</dbReference>
<organism evidence="2 3">
    <name type="scientific">Sanguibacter antarcticus</name>
    <dbReference type="NCBI Taxonomy" id="372484"/>
    <lineage>
        <taxon>Bacteria</taxon>
        <taxon>Bacillati</taxon>
        <taxon>Actinomycetota</taxon>
        <taxon>Actinomycetes</taxon>
        <taxon>Micrococcales</taxon>
        <taxon>Sanguibacteraceae</taxon>
        <taxon>Sanguibacter</taxon>
    </lineage>
</organism>
<dbReference type="OrthoDB" id="3635752at2"/>
<dbReference type="AlphaFoldDB" id="A0A2A9E7W3"/>
<dbReference type="EMBL" id="PDJG01000001">
    <property type="protein sequence ID" value="PFG35147.1"/>
    <property type="molecule type" value="Genomic_DNA"/>
</dbReference>
<gene>
    <name evidence="2" type="ORF">ATL42_3085</name>
</gene>
<feature type="compositionally biased region" description="Pro residues" evidence="1">
    <location>
        <begin position="19"/>
        <end position="36"/>
    </location>
</feature>
<keyword evidence="3" id="KW-1185">Reference proteome</keyword>
<evidence type="ECO:0000313" key="2">
    <source>
        <dbReference type="EMBL" id="PFG35147.1"/>
    </source>
</evidence>
<evidence type="ECO:0000313" key="3">
    <source>
        <dbReference type="Proteomes" id="UP000225548"/>
    </source>
</evidence>
<reference evidence="2 3" key="1">
    <citation type="submission" date="2017-10" db="EMBL/GenBank/DDBJ databases">
        <title>Sequencing the genomes of 1000 actinobacteria strains.</title>
        <authorList>
            <person name="Klenk H.-P."/>
        </authorList>
    </citation>
    <scope>NUCLEOTIDE SEQUENCE [LARGE SCALE GENOMIC DNA]</scope>
    <source>
        <strain evidence="2 3">DSM 18966</strain>
    </source>
</reference>
<sequence length="319" mass="34814">MTDPTALPDLFALDAPEVGSPPPADRAPVRPDPAAIPPEELDDRARQAVEAPDEETASRLWGVLWRTILPLEQWYFVRDASDEVRPVAVHVNEQLAIPVFTDLARAQEFAQDGHGGAERVFSSPPEDVLSATEQLESSGIELFVFNPGQVPFGAAPTVVRTLARDFTATVTQTQQPAPPPETEIDLLAVSAREHMDDVPTQAALWQAVFALEHWFFIPRGEGEQMKPYAEQTSAGPAIIAFTTPQRASEYAQSLELEETDKLLGIPSAAAIGALEQFTDAGIRIVHFDPQHASFFAPVDRLREMHAHATGTEAAQETEV</sequence>
<accession>A0A2A9E7W3</accession>
<feature type="region of interest" description="Disordered" evidence="1">
    <location>
        <begin position="1"/>
        <end position="53"/>
    </location>
</feature>
<proteinExistence type="predicted"/>
<dbReference type="RefSeq" id="WP_098456076.1">
    <property type="nucleotide sequence ID" value="NZ_PDJG01000001.1"/>
</dbReference>
<evidence type="ECO:0000256" key="1">
    <source>
        <dbReference type="SAM" id="MobiDB-lite"/>
    </source>
</evidence>
<name>A0A2A9E7W3_9MICO</name>
<protein>
    <submittedName>
        <fullName evidence="2">Uncharacterized protein</fullName>
    </submittedName>
</protein>
<comment type="caution">
    <text evidence="2">The sequence shown here is derived from an EMBL/GenBank/DDBJ whole genome shotgun (WGS) entry which is preliminary data.</text>
</comment>